<dbReference type="InterPro" id="IPR026349">
    <property type="entry name" value="CHP04255"/>
</dbReference>
<reference evidence="1 2" key="1">
    <citation type="submission" date="2017-06" db="EMBL/GenBank/DDBJ databases">
        <title>Complete genome sequence of Paenibacillus donghaensis KCTC 13049T isolated from East Sea sediment, South Korea.</title>
        <authorList>
            <person name="Jung B.K."/>
            <person name="Hong S.-J."/>
            <person name="Shin J.-H."/>
        </authorList>
    </citation>
    <scope>NUCLEOTIDE SEQUENCE [LARGE SCALE GENOMIC DNA]</scope>
    <source>
        <strain evidence="1 2">KCTC 13049</strain>
    </source>
</reference>
<name>A0A2Z2KBE4_9BACL</name>
<keyword evidence="2" id="KW-1185">Reference proteome</keyword>
<protein>
    <recommendedName>
        <fullName evidence="3">TIGR04255 family protein</fullName>
    </recommendedName>
</protein>
<dbReference type="NCBIfam" id="TIGR04255">
    <property type="entry name" value="sporadTIGR04255"/>
    <property type="match status" value="1"/>
</dbReference>
<organism evidence="1 2">
    <name type="scientific">Paenibacillus donghaensis</name>
    <dbReference type="NCBI Taxonomy" id="414771"/>
    <lineage>
        <taxon>Bacteria</taxon>
        <taxon>Bacillati</taxon>
        <taxon>Bacillota</taxon>
        <taxon>Bacilli</taxon>
        <taxon>Bacillales</taxon>
        <taxon>Paenibacillaceae</taxon>
        <taxon>Paenibacillus</taxon>
    </lineage>
</organism>
<dbReference type="Proteomes" id="UP000249890">
    <property type="component" value="Chromosome"/>
</dbReference>
<accession>A0A2Z2KBE4</accession>
<evidence type="ECO:0000313" key="1">
    <source>
        <dbReference type="EMBL" id="ASA20965.1"/>
    </source>
</evidence>
<evidence type="ECO:0000313" key="2">
    <source>
        <dbReference type="Proteomes" id="UP000249890"/>
    </source>
</evidence>
<proteinExistence type="predicted"/>
<dbReference type="EMBL" id="CP021780">
    <property type="protein sequence ID" value="ASA20965.1"/>
    <property type="molecule type" value="Genomic_DNA"/>
</dbReference>
<gene>
    <name evidence="1" type="ORF">B9T62_09305</name>
</gene>
<evidence type="ECO:0008006" key="3">
    <source>
        <dbReference type="Google" id="ProtNLM"/>
    </source>
</evidence>
<sequence length="276" mass="32111">MRFNGGFMKKLKHSPLLETILELRWTTKEHVPESFDLGPNANEPFKADDYHKIFLLKMYDHLISNGYPEYSELPQAGVPEEYAANLVQHRFTQEESGWPMVQFGPGILTLNDTKSYDWLDYKERAINLAKTLYEIHPKKEKVKFTDIVLRYINSVPFNFEEGNLLDFLATNLKVNVGFDQEVIDHAGVTNSPRVFNFLTVLNSIEPVGQLYVTINRGLHEDQESIIWELMFRASVNSFPTNAQEFEVWIEGAHQVIDRWFKKSIEGELERRFGGYE</sequence>
<dbReference type="KEGG" id="pdh:B9T62_09305"/>
<dbReference type="AlphaFoldDB" id="A0A2Z2KBE4"/>